<proteinExistence type="predicted"/>
<protein>
    <submittedName>
        <fullName evidence="1">Uncharacterized protein</fullName>
    </submittedName>
</protein>
<evidence type="ECO:0000313" key="1">
    <source>
        <dbReference type="EMBL" id="KAI5653190.1"/>
    </source>
</evidence>
<comment type="caution">
    <text evidence="1">The sequence shown here is derived from an EMBL/GenBank/DDBJ whole genome shotgun (WGS) entry which is preliminary data.</text>
</comment>
<dbReference type="Proteomes" id="UP001060085">
    <property type="component" value="Linkage Group LG07"/>
</dbReference>
<reference evidence="2" key="1">
    <citation type="journal article" date="2023" name="Nat. Plants">
        <title>Single-cell RNA sequencing provides a high-resolution roadmap for understanding the multicellular compartmentation of specialized metabolism.</title>
        <authorList>
            <person name="Sun S."/>
            <person name="Shen X."/>
            <person name="Li Y."/>
            <person name="Li Y."/>
            <person name="Wang S."/>
            <person name="Li R."/>
            <person name="Zhang H."/>
            <person name="Shen G."/>
            <person name="Guo B."/>
            <person name="Wei J."/>
            <person name="Xu J."/>
            <person name="St-Pierre B."/>
            <person name="Chen S."/>
            <person name="Sun C."/>
        </authorList>
    </citation>
    <scope>NUCLEOTIDE SEQUENCE [LARGE SCALE GENOMIC DNA]</scope>
</reference>
<sequence>MESSERVASIKRVNRFPERYVLRRCREDVHRRHSRIFFNEGYPQMTNEFEKIKDVEKAFNETVGLAIVTPERLVRLRQAIESTRDELLNWNALDCTDNSGPRVTISWDTRRPAPAVNTNSEGQEDRIMNSSRNSRRTRRGGEQNMLCNSGAPRTKSRSPKRGHQSQVLVNTSQTPYKRSITNNRTPISLVKTGYRLLGHLPGLSWGQPQFRAPPDSPLGDYPTAEHDAMSMVEEEVDFNLRILASVLNQGLKFGENQVNGCVSGLHLESQEGLETEVGPKADLRLAGINYEMPELGYDGLVLGIWTLSVEPHYCIRCFKFGA</sequence>
<name>A0ACB9ZY49_CATRO</name>
<dbReference type="EMBL" id="CM044707">
    <property type="protein sequence ID" value="KAI5653190.1"/>
    <property type="molecule type" value="Genomic_DNA"/>
</dbReference>
<accession>A0ACB9ZY49</accession>
<organism evidence="1 2">
    <name type="scientific">Catharanthus roseus</name>
    <name type="common">Madagascar periwinkle</name>
    <name type="synonym">Vinca rosea</name>
    <dbReference type="NCBI Taxonomy" id="4058"/>
    <lineage>
        <taxon>Eukaryota</taxon>
        <taxon>Viridiplantae</taxon>
        <taxon>Streptophyta</taxon>
        <taxon>Embryophyta</taxon>
        <taxon>Tracheophyta</taxon>
        <taxon>Spermatophyta</taxon>
        <taxon>Magnoliopsida</taxon>
        <taxon>eudicotyledons</taxon>
        <taxon>Gunneridae</taxon>
        <taxon>Pentapetalae</taxon>
        <taxon>asterids</taxon>
        <taxon>lamiids</taxon>
        <taxon>Gentianales</taxon>
        <taxon>Apocynaceae</taxon>
        <taxon>Rauvolfioideae</taxon>
        <taxon>Vinceae</taxon>
        <taxon>Catharanthinae</taxon>
        <taxon>Catharanthus</taxon>
    </lineage>
</organism>
<keyword evidence="2" id="KW-1185">Reference proteome</keyword>
<gene>
    <name evidence="1" type="ORF">M9H77_30377</name>
</gene>
<evidence type="ECO:0000313" key="2">
    <source>
        <dbReference type="Proteomes" id="UP001060085"/>
    </source>
</evidence>